<proteinExistence type="predicted"/>
<name>A0A9N7UTA4_PLEPL</name>
<organism evidence="1 2">
    <name type="scientific">Pleuronectes platessa</name>
    <name type="common">European plaice</name>
    <dbReference type="NCBI Taxonomy" id="8262"/>
    <lineage>
        <taxon>Eukaryota</taxon>
        <taxon>Metazoa</taxon>
        <taxon>Chordata</taxon>
        <taxon>Craniata</taxon>
        <taxon>Vertebrata</taxon>
        <taxon>Euteleostomi</taxon>
        <taxon>Actinopterygii</taxon>
        <taxon>Neopterygii</taxon>
        <taxon>Teleostei</taxon>
        <taxon>Neoteleostei</taxon>
        <taxon>Acanthomorphata</taxon>
        <taxon>Carangaria</taxon>
        <taxon>Pleuronectiformes</taxon>
        <taxon>Pleuronectoidei</taxon>
        <taxon>Pleuronectidae</taxon>
        <taxon>Pleuronectes</taxon>
    </lineage>
</organism>
<reference evidence="1" key="1">
    <citation type="submission" date="2020-03" db="EMBL/GenBank/DDBJ databases">
        <authorList>
            <person name="Weist P."/>
        </authorList>
    </citation>
    <scope>NUCLEOTIDE SEQUENCE</scope>
</reference>
<dbReference type="EMBL" id="CADEAL010002046">
    <property type="protein sequence ID" value="CAB1437596.1"/>
    <property type="molecule type" value="Genomic_DNA"/>
</dbReference>
<gene>
    <name evidence="1" type="ORF">PLEPLA_LOCUS25634</name>
</gene>
<sequence>MGRVQLSDEPLKVGDMDLSLGTNHAFQSRNAETLRSPPLMLGPVSERPVSCQCLLAAAQAAHSYANDILVAQRSGERLPHSSKAAAMNSNLACDWTTGSSAGQGVLEWPLLQPCKSAALPIPPTGAAPPPPPPSVYKLRLLLGPHSREYNTVPFSR</sequence>
<dbReference type="AlphaFoldDB" id="A0A9N7UTA4"/>
<evidence type="ECO:0000313" key="2">
    <source>
        <dbReference type="Proteomes" id="UP001153269"/>
    </source>
</evidence>
<comment type="caution">
    <text evidence="1">The sequence shown here is derived from an EMBL/GenBank/DDBJ whole genome shotgun (WGS) entry which is preliminary data.</text>
</comment>
<dbReference type="Proteomes" id="UP001153269">
    <property type="component" value="Unassembled WGS sequence"/>
</dbReference>
<evidence type="ECO:0000313" key="1">
    <source>
        <dbReference type="EMBL" id="CAB1437596.1"/>
    </source>
</evidence>
<protein>
    <submittedName>
        <fullName evidence="1">Uncharacterized protein</fullName>
    </submittedName>
</protein>
<accession>A0A9N7UTA4</accession>
<keyword evidence="2" id="KW-1185">Reference proteome</keyword>